<comment type="caution">
    <text evidence="10">The sequence shown here is derived from an EMBL/GenBank/DDBJ whole genome shotgun (WGS) entry which is preliminary data.</text>
</comment>
<feature type="compositionally biased region" description="Polar residues" evidence="8">
    <location>
        <begin position="375"/>
        <end position="388"/>
    </location>
</feature>
<evidence type="ECO:0000256" key="2">
    <source>
        <dbReference type="ARBA" id="ARBA00007863"/>
    </source>
</evidence>
<evidence type="ECO:0000313" key="11">
    <source>
        <dbReference type="Proteomes" id="UP001374579"/>
    </source>
</evidence>
<dbReference type="PANTHER" id="PTHR14233">
    <property type="entry name" value="DUF914-RELATED"/>
    <property type="match status" value="1"/>
</dbReference>
<feature type="transmembrane region" description="Helical" evidence="9">
    <location>
        <begin position="243"/>
        <end position="263"/>
    </location>
</feature>
<proteinExistence type="inferred from homology"/>
<name>A0AAN9GHL3_9CAEN</name>
<feature type="transmembrane region" description="Helical" evidence="9">
    <location>
        <begin position="308"/>
        <end position="328"/>
    </location>
</feature>
<evidence type="ECO:0000256" key="1">
    <source>
        <dbReference type="ARBA" id="ARBA00004141"/>
    </source>
</evidence>
<comment type="function">
    <text evidence="7">Putative solute transporter.</text>
</comment>
<feature type="transmembrane region" description="Helical" evidence="9">
    <location>
        <begin position="283"/>
        <end position="301"/>
    </location>
</feature>
<keyword evidence="3" id="KW-0813">Transport</keyword>
<evidence type="ECO:0000313" key="10">
    <source>
        <dbReference type="EMBL" id="KAK7108199.1"/>
    </source>
</evidence>
<dbReference type="GO" id="GO:0016020">
    <property type="term" value="C:membrane"/>
    <property type="evidence" value="ECO:0007669"/>
    <property type="project" value="UniProtKB-SubCell"/>
</dbReference>
<feature type="transmembrane region" description="Helical" evidence="9">
    <location>
        <begin position="178"/>
        <end position="201"/>
    </location>
</feature>
<feature type="region of interest" description="Disordered" evidence="8">
    <location>
        <begin position="1"/>
        <end position="24"/>
    </location>
</feature>
<evidence type="ECO:0000256" key="4">
    <source>
        <dbReference type="ARBA" id="ARBA00022692"/>
    </source>
</evidence>
<dbReference type="InterPro" id="IPR052221">
    <property type="entry name" value="SLC35F_Transporter"/>
</dbReference>
<evidence type="ECO:0000256" key="9">
    <source>
        <dbReference type="SAM" id="Phobius"/>
    </source>
</evidence>
<feature type="region of interest" description="Disordered" evidence="8">
    <location>
        <begin position="363"/>
        <end position="388"/>
    </location>
</feature>
<evidence type="ECO:0000256" key="5">
    <source>
        <dbReference type="ARBA" id="ARBA00022989"/>
    </source>
</evidence>
<feature type="transmembrane region" description="Helical" evidence="9">
    <location>
        <begin position="334"/>
        <end position="352"/>
    </location>
</feature>
<protein>
    <recommendedName>
        <fullName evidence="12">Solute carrier family 35 member F1</fullName>
    </recommendedName>
</protein>
<dbReference type="Proteomes" id="UP001374579">
    <property type="component" value="Unassembled WGS sequence"/>
</dbReference>
<dbReference type="InterPro" id="IPR037185">
    <property type="entry name" value="EmrE-like"/>
</dbReference>
<keyword evidence="4 9" id="KW-0812">Transmembrane</keyword>
<keyword evidence="11" id="KW-1185">Reference proteome</keyword>
<evidence type="ECO:0000256" key="3">
    <source>
        <dbReference type="ARBA" id="ARBA00022448"/>
    </source>
</evidence>
<sequence>MSTYEHIGPDSDDEEAFPTVQRPDPESERLLAFKSKTQGVVARIKLLFCSREFLKALLLGQMVSLFLCGTAVFSGLLQKEGVHTPTAQSFLNYVLLCVVFTVMLACRRDTEGRHLGIMLRQDGWKYAILALIDVEANYLVVKAYSYTTITSVQVLDCFSIVVVMVLSRWLLKTRYGWLHLVGVGVSLGGLAGLVVADVTSGRNDDDTGGSNRALGDFLVIGGAALYGVSNVGQEFVVKHFPRVDFLGMIGLFGSFISGVQFILLERDEVAKLDLSSSKIWVPWLGYVACLFLIYVTMTLAIQQTSATTVNISILTADFYALLFGLFLFHYQFQVLYIVAFFLVMLGIAIYSARPVESACQEIQTSSPPHGAQHPQIVSASQDSSPEPR</sequence>
<comment type="subcellular location">
    <subcellularLocation>
        <location evidence="1">Membrane</location>
        <topology evidence="1">Multi-pass membrane protein</topology>
    </subcellularLocation>
</comment>
<feature type="transmembrane region" description="Helical" evidence="9">
    <location>
        <begin position="53"/>
        <end position="77"/>
    </location>
</feature>
<keyword evidence="5 9" id="KW-1133">Transmembrane helix</keyword>
<dbReference type="PANTHER" id="PTHR14233:SF4">
    <property type="entry name" value="SOLUTE CARRIER FAMILY 35 MEMBER F2"/>
    <property type="match status" value="1"/>
</dbReference>
<keyword evidence="6 9" id="KW-0472">Membrane</keyword>
<dbReference type="SUPFAM" id="SSF103481">
    <property type="entry name" value="Multidrug resistance efflux transporter EmrE"/>
    <property type="match status" value="2"/>
</dbReference>
<evidence type="ECO:0000256" key="8">
    <source>
        <dbReference type="SAM" id="MobiDB-lite"/>
    </source>
</evidence>
<feature type="transmembrane region" description="Helical" evidence="9">
    <location>
        <begin position="213"/>
        <end position="231"/>
    </location>
</feature>
<dbReference type="EMBL" id="JBAMIC010000004">
    <property type="protein sequence ID" value="KAK7108199.1"/>
    <property type="molecule type" value="Genomic_DNA"/>
</dbReference>
<dbReference type="InterPro" id="IPR009262">
    <property type="entry name" value="SLC35_F1/F2/F6"/>
</dbReference>
<feature type="transmembrane region" description="Helical" evidence="9">
    <location>
        <begin position="89"/>
        <end position="106"/>
    </location>
</feature>
<dbReference type="AlphaFoldDB" id="A0AAN9GHL3"/>
<gene>
    <name evidence="10" type="ORF">V1264_015979</name>
</gene>
<organism evidence="10 11">
    <name type="scientific">Littorina saxatilis</name>
    <dbReference type="NCBI Taxonomy" id="31220"/>
    <lineage>
        <taxon>Eukaryota</taxon>
        <taxon>Metazoa</taxon>
        <taxon>Spiralia</taxon>
        <taxon>Lophotrochozoa</taxon>
        <taxon>Mollusca</taxon>
        <taxon>Gastropoda</taxon>
        <taxon>Caenogastropoda</taxon>
        <taxon>Littorinimorpha</taxon>
        <taxon>Littorinoidea</taxon>
        <taxon>Littorinidae</taxon>
        <taxon>Littorina</taxon>
    </lineage>
</organism>
<dbReference type="Pfam" id="PF06027">
    <property type="entry name" value="SLC35F"/>
    <property type="match status" value="1"/>
</dbReference>
<dbReference type="GO" id="GO:0022857">
    <property type="term" value="F:transmembrane transporter activity"/>
    <property type="evidence" value="ECO:0007669"/>
    <property type="project" value="InterPro"/>
</dbReference>
<evidence type="ECO:0000256" key="7">
    <source>
        <dbReference type="ARBA" id="ARBA00037727"/>
    </source>
</evidence>
<accession>A0AAN9GHL3</accession>
<feature type="transmembrane region" description="Helical" evidence="9">
    <location>
        <begin position="152"/>
        <end position="171"/>
    </location>
</feature>
<comment type="similarity">
    <text evidence="2">Belongs to the SLC35F solute transporter family.</text>
</comment>
<dbReference type="EMBL" id="JBAMIC010000004">
    <property type="protein sequence ID" value="KAK7108198.1"/>
    <property type="molecule type" value="Genomic_DNA"/>
</dbReference>
<evidence type="ECO:0008006" key="12">
    <source>
        <dbReference type="Google" id="ProtNLM"/>
    </source>
</evidence>
<reference evidence="10 11" key="1">
    <citation type="submission" date="2024-02" db="EMBL/GenBank/DDBJ databases">
        <title>Chromosome-scale genome assembly of the rough periwinkle Littorina saxatilis.</title>
        <authorList>
            <person name="De Jode A."/>
            <person name="Faria R."/>
            <person name="Formenti G."/>
            <person name="Sims Y."/>
            <person name="Smith T.P."/>
            <person name="Tracey A."/>
            <person name="Wood J.M.D."/>
            <person name="Zagrodzka Z.B."/>
            <person name="Johannesson K."/>
            <person name="Butlin R.K."/>
            <person name="Leder E.H."/>
        </authorList>
    </citation>
    <scope>NUCLEOTIDE SEQUENCE [LARGE SCALE GENOMIC DNA]</scope>
    <source>
        <strain evidence="10">Snail1</strain>
        <tissue evidence="10">Muscle</tissue>
    </source>
</reference>
<evidence type="ECO:0000256" key="6">
    <source>
        <dbReference type="ARBA" id="ARBA00023136"/>
    </source>
</evidence>